<name>A0A451AB39_9GAMM</name>
<dbReference type="InterPro" id="IPR022009">
    <property type="entry name" value="Resctriction_endonuc_II_NotI"/>
</dbReference>
<proteinExistence type="predicted"/>
<protein>
    <submittedName>
        <fullName evidence="2">Restriction endonuclease NotI</fullName>
    </submittedName>
</protein>
<sequence length="207" mass="24067">MVDKSRNPTKNAAKRTPPHPLAEAFGFPFDNQSDLAIRYRGKRLCLFNNKVPNCTKDKANDPLGACSIFDSDDLVITYPVRFRQNWIIADDAADFFFPENARWTSLTEVQLKDWKMNRSSTQPLPFIAYRNVAIFHAYKDEFSDIPLDHWYSTTDSTLPGSNFEFDVRDLRRVMRERFDVRPMEDAALIRRAIDLDLLRAHVAPMFD</sequence>
<gene>
    <name evidence="2" type="ORF">BECKUNK1418G_GA0071005_103111</name>
    <name evidence="3" type="ORF">BECKUNK1418H_GA0071006_103811</name>
</gene>
<dbReference type="EMBL" id="CAADGD010000038">
    <property type="protein sequence ID" value="VFK70778.1"/>
    <property type="molecule type" value="Genomic_DNA"/>
</dbReference>
<keyword evidence="2" id="KW-0540">Nuclease</keyword>
<dbReference type="AlphaFoldDB" id="A0A451AB39"/>
<dbReference type="Pfam" id="PF12183">
    <property type="entry name" value="NotI"/>
    <property type="match status" value="1"/>
</dbReference>
<keyword evidence="2" id="KW-0255">Endonuclease</keyword>
<dbReference type="GO" id="GO:0004519">
    <property type="term" value="F:endonuclease activity"/>
    <property type="evidence" value="ECO:0007669"/>
    <property type="project" value="UniProtKB-KW"/>
</dbReference>
<evidence type="ECO:0000313" key="3">
    <source>
        <dbReference type="EMBL" id="VFK70778.1"/>
    </source>
</evidence>
<accession>A0A451AB39</accession>
<dbReference type="EMBL" id="CAADFZ010000031">
    <property type="protein sequence ID" value="VFK63247.1"/>
    <property type="molecule type" value="Genomic_DNA"/>
</dbReference>
<organism evidence="2">
    <name type="scientific">Candidatus Kentrum sp. UNK</name>
    <dbReference type="NCBI Taxonomy" id="2126344"/>
    <lineage>
        <taxon>Bacteria</taxon>
        <taxon>Pseudomonadati</taxon>
        <taxon>Pseudomonadota</taxon>
        <taxon>Gammaproteobacteria</taxon>
        <taxon>Candidatus Kentrum</taxon>
    </lineage>
</organism>
<keyword evidence="2" id="KW-0378">Hydrolase</keyword>
<evidence type="ECO:0000313" key="2">
    <source>
        <dbReference type="EMBL" id="VFK63247.1"/>
    </source>
</evidence>
<feature type="domain" description="Restriction endonuclease type II NotI" evidence="1">
    <location>
        <begin position="38"/>
        <end position="112"/>
    </location>
</feature>
<evidence type="ECO:0000259" key="1">
    <source>
        <dbReference type="Pfam" id="PF12183"/>
    </source>
</evidence>
<reference evidence="2" key="1">
    <citation type="submission" date="2019-02" db="EMBL/GenBank/DDBJ databases">
        <authorList>
            <person name="Gruber-Vodicka R. H."/>
            <person name="Seah K. B. B."/>
        </authorList>
    </citation>
    <scope>NUCLEOTIDE SEQUENCE</scope>
    <source>
        <strain evidence="3">BECK_BY19</strain>
        <strain evidence="2">BECK_BY8</strain>
    </source>
</reference>